<gene>
    <name evidence="2" type="ORF">JD292_10675</name>
</gene>
<feature type="domain" description="NAD-dependent epimerase/dehydratase" evidence="1">
    <location>
        <begin position="3"/>
        <end position="205"/>
    </location>
</feature>
<dbReference type="GO" id="GO:0005737">
    <property type="term" value="C:cytoplasm"/>
    <property type="evidence" value="ECO:0007669"/>
    <property type="project" value="TreeGrafter"/>
</dbReference>
<dbReference type="EMBL" id="JAEHOI010000011">
    <property type="protein sequence ID" value="MBK0422534.1"/>
    <property type="molecule type" value="Genomic_DNA"/>
</dbReference>
<dbReference type="GO" id="GO:0004029">
    <property type="term" value="F:aldehyde dehydrogenase (NAD+) activity"/>
    <property type="evidence" value="ECO:0007669"/>
    <property type="project" value="TreeGrafter"/>
</dbReference>
<dbReference type="Pfam" id="PF01370">
    <property type="entry name" value="Epimerase"/>
    <property type="match status" value="1"/>
</dbReference>
<dbReference type="SUPFAM" id="SSF51735">
    <property type="entry name" value="NAD(P)-binding Rossmann-fold domains"/>
    <property type="match status" value="1"/>
</dbReference>
<keyword evidence="3" id="KW-1185">Reference proteome</keyword>
<dbReference type="RefSeq" id="WP_200132737.1">
    <property type="nucleotide sequence ID" value="NZ_JAEHOI010000011.1"/>
</dbReference>
<sequence length="331" mass="35734">MNILVLGGTAFLGRAIALAALVRGHEVTCLARGTDEAPGGVDFVRADRDESDGLRLVRDRRWDAVIDVSRQPGQVRRAVRELRTRHWVFVSSGNAYADFSRIEQDEDAATLAPLASDVMADMSQYGPAKVACEQAVRSVDGPATIVRSGLIAGPGDATGRSGYWPWRFAHPTGPDVIAPDDPTFPCAMIDVRDLADWIVAAAEQRIDGVFNATGPTTTLERVLEAAAEVAGSDVPVRPVPAARLAELGVGGWMGPATLPLWIDDADWRGFATMNTERARAAGLVTRPLTHTLRDALAYEETRTSPRLTGLDDEEERRVRLALDREADSSAL</sequence>
<reference evidence="2" key="1">
    <citation type="submission" date="2020-12" db="EMBL/GenBank/DDBJ databases">
        <title>Leucobacter sp. CAS2, isolated from Chromium sludge.</title>
        <authorList>
            <person name="Xu Z."/>
        </authorList>
    </citation>
    <scope>NUCLEOTIDE SEQUENCE</scope>
    <source>
        <strain evidence="2">CSA2</strain>
    </source>
</reference>
<name>A0A934QDC3_9MICO</name>
<evidence type="ECO:0000259" key="1">
    <source>
        <dbReference type="Pfam" id="PF01370"/>
    </source>
</evidence>
<dbReference type="PANTHER" id="PTHR48079:SF6">
    <property type="entry name" value="NAD(P)-BINDING DOMAIN-CONTAINING PROTEIN-RELATED"/>
    <property type="match status" value="1"/>
</dbReference>
<evidence type="ECO:0000313" key="3">
    <source>
        <dbReference type="Proteomes" id="UP000618733"/>
    </source>
</evidence>
<dbReference type="InterPro" id="IPR051783">
    <property type="entry name" value="NAD(P)-dependent_oxidoreduct"/>
</dbReference>
<dbReference type="AlphaFoldDB" id="A0A934QDC3"/>
<protein>
    <submittedName>
        <fullName evidence="2">NAD-dependent epimerase/dehydratase family protein</fullName>
    </submittedName>
</protein>
<evidence type="ECO:0000313" key="2">
    <source>
        <dbReference type="EMBL" id="MBK0422534.1"/>
    </source>
</evidence>
<dbReference type="InterPro" id="IPR001509">
    <property type="entry name" value="Epimerase_deHydtase"/>
</dbReference>
<accession>A0A934QDC3</accession>
<organism evidence="2 3">
    <name type="scientific">Leucobacter edaphi</name>
    <dbReference type="NCBI Taxonomy" id="2796472"/>
    <lineage>
        <taxon>Bacteria</taxon>
        <taxon>Bacillati</taxon>
        <taxon>Actinomycetota</taxon>
        <taxon>Actinomycetes</taxon>
        <taxon>Micrococcales</taxon>
        <taxon>Microbacteriaceae</taxon>
        <taxon>Leucobacter</taxon>
    </lineage>
</organism>
<proteinExistence type="predicted"/>
<comment type="caution">
    <text evidence="2">The sequence shown here is derived from an EMBL/GenBank/DDBJ whole genome shotgun (WGS) entry which is preliminary data.</text>
</comment>
<dbReference type="Gene3D" id="3.40.50.720">
    <property type="entry name" value="NAD(P)-binding Rossmann-like Domain"/>
    <property type="match status" value="1"/>
</dbReference>
<dbReference type="PANTHER" id="PTHR48079">
    <property type="entry name" value="PROTEIN YEEZ"/>
    <property type="match status" value="1"/>
</dbReference>
<dbReference type="Proteomes" id="UP000618733">
    <property type="component" value="Unassembled WGS sequence"/>
</dbReference>
<dbReference type="InterPro" id="IPR036291">
    <property type="entry name" value="NAD(P)-bd_dom_sf"/>
</dbReference>